<gene>
    <name evidence="1" type="ORF">GH810_03575</name>
</gene>
<dbReference type="RefSeq" id="WP_170253810.1">
    <property type="nucleotide sequence ID" value="NZ_RXYA01000002.1"/>
</dbReference>
<dbReference type="Proteomes" id="UP000616595">
    <property type="component" value="Unassembled WGS sequence"/>
</dbReference>
<reference evidence="1" key="2">
    <citation type="submission" date="2020-10" db="EMBL/GenBank/DDBJ databases">
        <title>Comparative genomics of the Acetobacterium genus.</title>
        <authorList>
            <person name="Marshall C."/>
            <person name="May H."/>
            <person name="Norman S."/>
        </authorList>
    </citation>
    <scope>NUCLEOTIDE SEQUENCE</scope>
    <source>
        <strain evidence="1">DER-2019</strain>
    </source>
</reference>
<organism evidence="1 2">
    <name type="scientific">Acetobacterium paludosum</name>
    <dbReference type="NCBI Taxonomy" id="52693"/>
    <lineage>
        <taxon>Bacteria</taxon>
        <taxon>Bacillati</taxon>
        <taxon>Bacillota</taxon>
        <taxon>Clostridia</taxon>
        <taxon>Eubacteriales</taxon>
        <taxon>Eubacteriaceae</taxon>
        <taxon>Acetobacterium</taxon>
    </lineage>
</organism>
<proteinExistence type="predicted"/>
<evidence type="ECO:0000313" key="2">
    <source>
        <dbReference type="Proteomes" id="UP000616595"/>
    </source>
</evidence>
<comment type="caution">
    <text evidence="1">The sequence shown here is derived from an EMBL/GenBank/DDBJ whole genome shotgun (WGS) entry which is preliminary data.</text>
</comment>
<name>A0A923KVV0_9FIRM</name>
<protein>
    <submittedName>
        <fullName evidence="1">Uncharacterized protein</fullName>
    </submittedName>
</protein>
<evidence type="ECO:0000313" key="1">
    <source>
        <dbReference type="EMBL" id="MBC3887388.1"/>
    </source>
</evidence>
<accession>A0A923KVV0</accession>
<reference evidence="1" key="1">
    <citation type="submission" date="2019-10" db="EMBL/GenBank/DDBJ databases">
        <authorList>
            <person name="Ross D.E."/>
            <person name="Gulliver D."/>
        </authorList>
    </citation>
    <scope>NUCLEOTIDE SEQUENCE</scope>
    <source>
        <strain evidence="1">DER-2019</strain>
    </source>
</reference>
<dbReference type="AlphaFoldDB" id="A0A923KVV0"/>
<keyword evidence="2" id="KW-1185">Reference proteome</keyword>
<sequence length="52" mass="5632">MDQKTVNNKIMIVNADGLVLGASAACANLLEKDVKQLTNVYFLDLGFCLTLT</sequence>
<dbReference type="EMBL" id="WJBD01000003">
    <property type="protein sequence ID" value="MBC3887388.1"/>
    <property type="molecule type" value="Genomic_DNA"/>
</dbReference>